<reference evidence="5" key="1">
    <citation type="journal article" date="2013" name="Nat. Commun.">
        <title>Whole-genome sequencing of Oryza brachyantha reveals mechanisms underlying Oryza genome evolution.</title>
        <authorList>
            <person name="Chen J."/>
            <person name="Huang Q."/>
            <person name="Gao D."/>
            <person name="Wang J."/>
            <person name="Lang Y."/>
            <person name="Liu T."/>
            <person name="Li B."/>
            <person name="Bai Z."/>
            <person name="Luis Goicoechea J."/>
            <person name="Liang C."/>
            <person name="Chen C."/>
            <person name="Zhang W."/>
            <person name="Sun S."/>
            <person name="Liao Y."/>
            <person name="Zhang X."/>
            <person name="Yang L."/>
            <person name="Song C."/>
            <person name="Wang M."/>
            <person name="Shi J."/>
            <person name="Liu G."/>
            <person name="Liu J."/>
            <person name="Zhou H."/>
            <person name="Zhou W."/>
            <person name="Yu Q."/>
            <person name="An N."/>
            <person name="Chen Y."/>
            <person name="Cai Q."/>
            <person name="Wang B."/>
            <person name="Liu B."/>
            <person name="Min J."/>
            <person name="Huang Y."/>
            <person name="Wu H."/>
            <person name="Li Z."/>
            <person name="Zhang Y."/>
            <person name="Yin Y."/>
            <person name="Song W."/>
            <person name="Jiang J."/>
            <person name="Jackson S.A."/>
            <person name="Wing R.A."/>
            <person name="Wang J."/>
            <person name="Chen M."/>
        </authorList>
    </citation>
    <scope>NUCLEOTIDE SEQUENCE [LARGE SCALE GENOMIC DNA]</scope>
    <source>
        <strain evidence="5">cv. IRGC 101232</strain>
    </source>
</reference>
<keyword evidence="3" id="KW-0732">Signal</keyword>
<dbReference type="CDD" id="cd13920">
    <property type="entry name" value="Stellacyanin"/>
    <property type="match status" value="1"/>
</dbReference>
<evidence type="ECO:0000256" key="3">
    <source>
        <dbReference type="SAM" id="SignalP"/>
    </source>
</evidence>
<dbReference type="Gramene" id="OB05G33990.1">
    <property type="protein sequence ID" value="OB05G33990.1"/>
    <property type="gene ID" value="OB05G33990"/>
</dbReference>
<feature type="domain" description="Phytocyanin" evidence="4">
    <location>
        <begin position="27"/>
        <end position="130"/>
    </location>
</feature>
<evidence type="ECO:0000313" key="5">
    <source>
        <dbReference type="EnsemblPlants" id="OB05G33990.1"/>
    </source>
</evidence>
<dbReference type="PANTHER" id="PTHR33110:SF135">
    <property type="entry name" value="OS05G0539300 PROTEIN"/>
    <property type="match status" value="1"/>
</dbReference>
<dbReference type="Pfam" id="PF03478">
    <property type="entry name" value="Beta-prop_KIB1-4"/>
    <property type="match status" value="1"/>
</dbReference>
<feature type="chain" id="PRO_5003774535" description="Phytocyanin domain-containing protein" evidence="3">
    <location>
        <begin position="26"/>
        <end position="369"/>
    </location>
</feature>
<dbReference type="eggNOG" id="ENOG502S3TW">
    <property type="taxonomic scope" value="Eukaryota"/>
</dbReference>
<dbReference type="Gene3D" id="2.60.40.420">
    <property type="entry name" value="Cupredoxins - blue copper proteins"/>
    <property type="match status" value="1"/>
</dbReference>
<dbReference type="InterPro" id="IPR005174">
    <property type="entry name" value="KIB1-4_b-propeller"/>
</dbReference>
<dbReference type="PROSITE" id="PS51485">
    <property type="entry name" value="PHYTOCYANIN"/>
    <property type="match status" value="1"/>
</dbReference>
<evidence type="ECO:0000259" key="4">
    <source>
        <dbReference type="PROSITE" id="PS51485"/>
    </source>
</evidence>
<keyword evidence="2" id="KW-0325">Glycoprotein</keyword>
<dbReference type="GO" id="GO:0009055">
    <property type="term" value="F:electron transfer activity"/>
    <property type="evidence" value="ECO:0007669"/>
    <property type="project" value="InterPro"/>
</dbReference>
<dbReference type="AlphaFoldDB" id="J3M9X5"/>
<dbReference type="InterPro" id="IPR003245">
    <property type="entry name" value="Phytocyanin_dom"/>
</dbReference>
<dbReference type="SUPFAM" id="SSF49503">
    <property type="entry name" value="Cupredoxins"/>
    <property type="match status" value="1"/>
</dbReference>
<organism evidence="5">
    <name type="scientific">Oryza brachyantha</name>
    <name type="common">malo sina</name>
    <dbReference type="NCBI Taxonomy" id="4533"/>
    <lineage>
        <taxon>Eukaryota</taxon>
        <taxon>Viridiplantae</taxon>
        <taxon>Streptophyta</taxon>
        <taxon>Embryophyta</taxon>
        <taxon>Tracheophyta</taxon>
        <taxon>Spermatophyta</taxon>
        <taxon>Magnoliopsida</taxon>
        <taxon>Liliopsida</taxon>
        <taxon>Poales</taxon>
        <taxon>Poaceae</taxon>
        <taxon>BOP clade</taxon>
        <taxon>Oryzoideae</taxon>
        <taxon>Oryzeae</taxon>
        <taxon>Oryzinae</taxon>
        <taxon>Oryza</taxon>
    </lineage>
</organism>
<dbReference type="PANTHER" id="PTHR33110">
    <property type="entry name" value="F-BOX/KELCH-REPEAT PROTEIN-RELATED"/>
    <property type="match status" value="1"/>
</dbReference>
<keyword evidence="1" id="KW-1015">Disulfide bond</keyword>
<dbReference type="Pfam" id="PF02298">
    <property type="entry name" value="Cu_bind_like"/>
    <property type="match status" value="1"/>
</dbReference>
<dbReference type="Proteomes" id="UP000006038">
    <property type="component" value="Chromosome 5"/>
</dbReference>
<evidence type="ECO:0000256" key="2">
    <source>
        <dbReference type="ARBA" id="ARBA00023180"/>
    </source>
</evidence>
<proteinExistence type="predicted"/>
<feature type="signal peptide" evidence="3">
    <location>
        <begin position="1"/>
        <end position="25"/>
    </location>
</feature>
<reference evidence="5" key="2">
    <citation type="submission" date="2013-04" db="UniProtKB">
        <authorList>
            <consortium name="EnsemblPlants"/>
        </authorList>
    </citation>
    <scope>IDENTIFICATION</scope>
</reference>
<evidence type="ECO:0000313" key="6">
    <source>
        <dbReference type="Proteomes" id="UP000006038"/>
    </source>
</evidence>
<keyword evidence="6" id="KW-1185">Reference proteome</keyword>
<dbReference type="InterPro" id="IPR008972">
    <property type="entry name" value="Cupredoxin"/>
</dbReference>
<protein>
    <recommendedName>
        <fullName evidence="4">Phytocyanin domain-containing protein</fullName>
    </recommendedName>
</protein>
<dbReference type="EnsemblPlants" id="OB05G33990.1">
    <property type="protein sequence ID" value="OB05G33990.1"/>
    <property type="gene ID" value="OB05G33990"/>
</dbReference>
<accession>J3M9X5</accession>
<name>J3M9X5_ORYBR</name>
<dbReference type="HOGENOM" id="CLU_750938_0_0_1"/>
<evidence type="ECO:0000256" key="1">
    <source>
        <dbReference type="ARBA" id="ARBA00023157"/>
    </source>
</evidence>
<sequence>MASKIQYAFLLLSAVMASLFAGSAAGVYHIVGAGKGWRMAPNKTYYEDWARTRNISIGDKLMFLYRSGVYNIVEVPTKEQFDKCSMKNITNRWQNGPTIIELTQPGPLYYFCGVGKHCEEGQKLAINLCDDIIGEIVRRHFPCEVDRLAVELVCRSWRTALEPPAWAPPPQLPWIVLPEADGPAFYCVLSGCRAHPFFLPHGARRSRFFGSYDGAWLFLAVDPAQGKERDHILVNLSSFEFLDLPNMIVSLEFEREIVIAAATLSSQPTEQGCIVAGFINFYPLPQYQWLIAFWRMGDRVILRSFAEDDACMDVEDLIYSAGYFHFLTRGEHIRVSRQVIFHQFHGQQGVEEGVEVNWEVLLFQPRGDG</sequence>
<dbReference type="FunFam" id="2.60.40.420:FF:000034">
    <property type="entry name" value="Cupredoxin superfamily protein"/>
    <property type="match status" value="1"/>
</dbReference>